<feature type="compositionally biased region" description="Basic and acidic residues" evidence="1">
    <location>
        <begin position="516"/>
        <end position="530"/>
    </location>
</feature>
<feature type="region of interest" description="Disordered" evidence="1">
    <location>
        <begin position="90"/>
        <end position="118"/>
    </location>
</feature>
<sequence>MMKRWSPRASPLRLSQLSPLASEDDVGPRSGGCTVVLDQLPSDMLESLSSDGHVRMSLPTPPDSVRGDDSTSVVEQDTVSDLLRDMVDRLDTPVSHVRRKKKRKSKKSRHHHEHQERPRVSPIFVWVKQAEEGVIGEVWCEDYDIRNRLRLTKTPAGWRAIPRTNTLSEMQSALRRDSSDSAGFSEEELSEREEDKVKSQNVQVDPESDPEREDVPDEDDEEEGEFPAREDAPAQIETGPVVPEVDENENHPEEEAADLPEGEDTLMDDAEDESECEQVSPEKDCGVAGASERSIKDKDEFVENPREQAAVVEKSETPAQSVPEEKEKKVTVLNLKGYSVKMEVPEEEEVVINPEQVADLSAKKREPGPLPCRSPLIRLPPLPRKPLPSPVLQQPPCEYRTPSPAHQALPVALPGVPRPMLSPLPAHVHERPMKRTIENTEVPAKKQKQEPTLRELLREKKQESRLMELLITNHSPTPNKRVQPPPAPAAPLDALAQLRLVMSKLRVPDPLLIPSRDSRPSRQPRDRDPRLLALPPAPLSPDVIAVSLDRLQALLQRPDSELLAWAAHDWALPKPPAWPPADLTALHLAAMGFCVPPPMDTWHTPPPPIKQMQFTPAAAAPMKNPPAQGPPKPRIACKALSDLMPKKNKQAPKQSGPLVSPPPSLTMGLQGATRNLPQLWHPLFGSHTSDSWNWRKTVPVHGD</sequence>
<comment type="caution">
    <text evidence="2">The sequence shown here is derived from an EMBL/GenBank/DDBJ whole genome shotgun (WGS) entry which is preliminary data.</text>
</comment>
<organism evidence="2 3">
    <name type="scientific">Cloeon dipterum</name>
    <dbReference type="NCBI Taxonomy" id="197152"/>
    <lineage>
        <taxon>Eukaryota</taxon>
        <taxon>Metazoa</taxon>
        <taxon>Ecdysozoa</taxon>
        <taxon>Arthropoda</taxon>
        <taxon>Hexapoda</taxon>
        <taxon>Insecta</taxon>
        <taxon>Pterygota</taxon>
        <taxon>Palaeoptera</taxon>
        <taxon>Ephemeroptera</taxon>
        <taxon>Pisciforma</taxon>
        <taxon>Baetidae</taxon>
        <taxon>Cloeon</taxon>
    </lineage>
</organism>
<feature type="region of interest" description="Disordered" evidence="1">
    <location>
        <begin position="510"/>
        <end position="534"/>
    </location>
</feature>
<feature type="compositionally biased region" description="Acidic residues" evidence="1">
    <location>
        <begin position="255"/>
        <end position="276"/>
    </location>
</feature>
<dbReference type="AlphaFoldDB" id="A0A8S1DQN3"/>
<dbReference type="Proteomes" id="UP000494165">
    <property type="component" value="Unassembled WGS sequence"/>
</dbReference>
<feature type="compositionally biased region" description="Basic and acidic residues" evidence="1">
    <location>
        <begin position="293"/>
        <end position="306"/>
    </location>
</feature>
<feature type="compositionally biased region" description="Pro residues" evidence="1">
    <location>
        <begin position="368"/>
        <end position="389"/>
    </location>
</feature>
<feature type="region of interest" description="Disordered" evidence="1">
    <location>
        <begin position="1"/>
        <end position="75"/>
    </location>
</feature>
<evidence type="ECO:0000313" key="3">
    <source>
        <dbReference type="Proteomes" id="UP000494165"/>
    </source>
</evidence>
<evidence type="ECO:0000256" key="1">
    <source>
        <dbReference type="SAM" id="MobiDB-lite"/>
    </source>
</evidence>
<feature type="region of interest" description="Disordered" evidence="1">
    <location>
        <begin position="360"/>
        <end position="414"/>
    </location>
</feature>
<feature type="region of interest" description="Disordered" evidence="1">
    <location>
        <begin position="169"/>
        <end position="327"/>
    </location>
</feature>
<dbReference type="EMBL" id="CADEPI010000292">
    <property type="protein sequence ID" value="CAB3383010.1"/>
    <property type="molecule type" value="Genomic_DNA"/>
</dbReference>
<feature type="region of interest" description="Disordered" evidence="1">
    <location>
        <begin position="646"/>
        <end position="665"/>
    </location>
</feature>
<feature type="compositionally biased region" description="Basic residues" evidence="1">
    <location>
        <begin position="96"/>
        <end position="112"/>
    </location>
</feature>
<dbReference type="OrthoDB" id="6619045at2759"/>
<name>A0A8S1DQN3_9INSE</name>
<gene>
    <name evidence="2" type="ORF">CLODIP_2_CD13665</name>
</gene>
<accession>A0A8S1DQN3</accession>
<evidence type="ECO:0000313" key="2">
    <source>
        <dbReference type="EMBL" id="CAB3383010.1"/>
    </source>
</evidence>
<feature type="compositionally biased region" description="Acidic residues" evidence="1">
    <location>
        <begin position="206"/>
        <end position="225"/>
    </location>
</feature>
<keyword evidence="3" id="KW-1185">Reference proteome</keyword>
<protein>
    <submittedName>
        <fullName evidence="2">Uncharacterized protein</fullName>
    </submittedName>
</protein>
<proteinExistence type="predicted"/>
<feature type="region of interest" description="Disordered" evidence="1">
    <location>
        <begin position="471"/>
        <end position="490"/>
    </location>
</feature>
<reference evidence="2 3" key="1">
    <citation type="submission" date="2020-04" db="EMBL/GenBank/DDBJ databases">
        <authorList>
            <person name="Alioto T."/>
            <person name="Alioto T."/>
            <person name="Gomez Garrido J."/>
        </authorList>
    </citation>
    <scope>NUCLEOTIDE SEQUENCE [LARGE SCALE GENOMIC DNA]</scope>
</reference>